<evidence type="ECO:0000256" key="2">
    <source>
        <dbReference type="ARBA" id="ARBA00023043"/>
    </source>
</evidence>
<dbReference type="AlphaFoldDB" id="A0A072PSM0"/>
<dbReference type="Pfam" id="PF00023">
    <property type="entry name" value="Ank"/>
    <property type="match status" value="1"/>
</dbReference>
<dbReference type="Gene3D" id="1.25.40.20">
    <property type="entry name" value="Ankyrin repeat-containing domain"/>
    <property type="match status" value="2"/>
</dbReference>
<dbReference type="VEuPathDB" id="FungiDB:A1O9_00829"/>
<dbReference type="PROSITE" id="PS50088">
    <property type="entry name" value="ANK_REPEAT"/>
    <property type="match status" value="3"/>
</dbReference>
<proteinExistence type="predicted"/>
<feature type="compositionally biased region" description="Basic and acidic residues" evidence="4">
    <location>
        <begin position="588"/>
        <end position="600"/>
    </location>
</feature>
<dbReference type="InterPro" id="IPR002110">
    <property type="entry name" value="Ankyrin_rpt"/>
</dbReference>
<accession>A0A072PSM0</accession>
<dbReference type="GO" id="GO:0005737">
    <property type="term" value="C:cytoplasm"/>
    <property type="evidence" value="ECO:0007669"/>
    <property type="project" value="TreeGrafter"/>
</dbReference>
<protein>
    <submittedName>
        <fullName evidence="5">Uncharacterized protein</fullName>
    </submittedName>
</protein>
<organism evidence="5 6">
    <name type="scientific">Exophiala aquamarina CBS 119918</name>
    <dbReference type="NCBI Taxonomy" id="1182545"/>
    <lineage>
        <taxon>Eukaryota</taxon>
        <taxon>Fungi</taxon>
        <taxon>Dikarya</taxon>
        <taxon>Ascomycota</taxon>
        <taxon>Pezizomycotina</taxon>
        <taxon>Eurotiomycetes</taxon>
        <taxon>Chaetothyriomycetidae</taxon>
        <taxon>Chaetothyriales</taxon>
        <taxon>Herpotrichiellaceae</taxon>
        <taxon>Exophiala</taxon>
    </lineage>
</organism>
<dbReference type="InterPro" id="IPR036770">
    <property type="entry name" value="Ankyrin_rpt-contain_sf"/>
</dbReference>
<dbReference type="PANTHER" id="PTHR24198:SF165">
    <property type="entry name" value="ANKYRIN REPEAT-CONTAINING PROTEIN-RELATED"/>
    <property type="match status" value="1"/>
</dbReference>
<evidence type="ECO:0000313" key="5">
    <source>
        <dbReference type="EMBL" id="KEF62856.1"/>
    </source>
</evidence>
<dbReference type="Proteomes" id="UP000027920">
    <property type="component" value="Unassembled WGS sequence"/>
</dbReference>
<feature type="repeat" description="ANK" evidence="3">
    <location>
        <begin position="60"/>
        <end position="92"/>
    </location>
</feature>
<dbReference type="GeneID" id="25275780"/>
<dbReference type="PROSITE" id="PS50297">
    <property type="entry name" value="ANK_REP_REGION"/>
    <property type="match status" value="3"/>
</dbReference>
<keyword evidence="6" id="KW-1185">Reference proteome</keyword>
<dbReference type="SMART" id="SM00248">
    <property type="entry name" value="ANK"/>
    <property type="match status" value="6"/>
</dbReference>
<sequence length="600" mass="65239">MVLAKPYGEWNFYDDAKSITSSVGTIAMDPEVLDSIIQGRTSNVRQLLHDGMLRDGITSTGRSVLHLAAAHGQYSIVWLLLQSKFDVSLEAIDSTCLKWTALHFASAAGHASTIDLLLKAGARQPSDEPTPLFLAVEKGHCEGVEILLAAEHGLDFGSSAPPPKPLSIAVEKDYAEIMRSFLVAPESQSPPASLNSSKKHLVNRSSKRYEFFDQIVRDATTWNAKLSIQAIFQWASRPNIRATLTSTLFGNWSDTITDWISIACQKENTTLALLHASAPFLENPPHLSVRAWTAIAKLKNAGALKEKALLGSAERIENGLEAAAEVGDLDFFSQVVEKASVLPAIIWTRACSCGNLDILLALLNRGDEPPPRILEAAAKEGQYKVISTLLLQFHRFFSTQEKDKALFAAVRAGHRKCVQALFKHRLPEPELVSRLLVSAADAGCVQVVDFFLNESTGETLSIDALTEALVAAVSNSHASTVDRLLIRHSPTCALTSYGNNLLHLAALVGSTEIAQKCLSLGIDVNTIGSLDQTALFKACDKHHWECAKLLHSHGGVLKSRVGYNSVLERQLRSELSRSAQLTSATASDDPRTRGDDLFPI</sequence>
<feature type="repeat" description="ANK" evidence="3">
    <location>
        <begin position="97"/>
        <end position="122"/>
    </location>
</feature>
<dbReference type="HOGENOM" id="CLU_454942_0_0_1"/>
<reference evidence="5 6" key="1">
    <citation type="submission" date="2013-03" db="EMBL/GenBank/DDBJ databases">
        <title>The Genome Sequence of Exophiala aquamarina CBS 119918.</title>
        <authorList>
            <consortium name="The Broad Institute Genomics Platform"/>
            <person name="Cuomo C."/>
            <person name="de Hoog S."/>
            <person name="Gorbushina A."/>
            <person name="Walker B."/>
            <person name="Young S.K."/>
            <person name="Zeng Q."/>
            <person name="Gargeya S."/>
            <person name="Fitzgerald M."/>
            <person name="Haas B."/>
            <person name="Abouelleil A."/>
            <person name="Allen A.W."/>
            <person name="Alvarado L."/>
            <person name="Arachchi H.M."/>
            <person name="Berlin A.M."/>
            <person name="Chapman S.B."/>
            <person name="Gainer-Dewar J."/>
            <person name="Goldberg J."/>
            <person name="Griggs A."/>
            <person name="Gujja S."/>
            <person name="Hansen M."/>
            <person name="Howarth C."/>
            <person name="Imamovic A."/>
            <person name="Ireland A."/>
            <person name="Larimer J."/>
            <person name="McCowan C."/>
            <person name="Murphy C."/>
            <person name="Pearson M."/>
            <person name="Poon T.W."/>
            <person name="Priest M."/>
            <person name="Roberts A."/>
            <person name="Saif S."/>
            <person name="Shea T."/>
            <person name="Sisk P."/>
            <person name="Sykes S."/>
            <person name="Wortman J."/>
            <person name="Nusbaum C."/>
            <person name="Birren B."/>
        </authorList>
    </citation>
    <scope>NUCLEOTIDE SEQUENCE [LARGE SCALE GENOMIC DNA]</scope>
    <source>
        <strain evidence="5 6">CBS 119918</strain>
    </source>
</reference>
<dbReference type="RefSeq" id="XP_013265446.1">
    <property type="nucleotide sequence ID" value="XM_013409992.1"/>
</dbReference>
<evidence type="ECO:0000256" key="1">
    <source>
        <dbReference type="ARBA" id="ARBA00022737"/>
    </source>
</evidence>
<dbReference type="SUPFAM" id="SSF48403">
    <property type="entry name" value="Ankyrin repeat"/>
    <property type="match status" value="2"/>
</dbReference>
<dbReference type="PANTHER" id="PTHR24198">
    <property type="entry name" value="ANKYRIN REPEAT AND PROTEIN KINASE DOMAIN-CONTAINING PROTEIN"/>
    <property type="match status" value="1"/>
</dbReference>
<keyword evidence="2 3" id="KW-0040">ANK repeat</keyword>
<dbReference type="Pfam" id="PF12796">
    <property type="entry name" value="Ank_2"/>
    <property type="match status" value="2"/>
</dbReference>
<comment type="caution">
    <text evidence="5">The sequence shown here is derived from an EMBL/GenBank/DDBJ whole genome shotgun (WGS) entry which is preliminary data.</text>
</comment>
<evidence type="ECO:0000313" key="6">
    <source>
        <dbReference type="Proteomes" id="UP000027920"/>
    </source>
</evidence>
<dbReference type="STRING" id="1182545.A0A072PSM0"/>
<gene>
    <name evidence="5" type="ORF">A1O9_00829</name>
</gene>
<evidence type="ECO:0000256" key="3">
    <source>
        <dbReference type="PROSITE-ProRule" id="PRU00023"/>
    </source>
</evidence>
<dbReference type="OrthoDB" id="539213at2759"/>
<dbReference type="EMBL" id="AMGV01000001">
    <property type="protein sequence ID" value="KEF62856.1"/>
    <property type="molecule type" value="Genomic_DNA"/>
</dbReference>
<evidence type="ECO:0000256" key="4">
    <source>
        <dbReference type="SAM" id="MobiDB-lite"/>
    </source>
</evidence>
<name>A0A072PSM0_9EURO</name>
<feature type="region of interest" description="Disordered" evidence="4">
    <location>
        <begin position="578"/>
        <end position="600"/>
    </location>
</feature>
<keyword evidence="1" id="KW-0677">Repeat</keyword>
<feature type="repeat" description="ANK" evidence="3">
    <location>
        <begin position="497"/>
        <end position="529"/>
    </location>
</feature>